<keyword evidence="2" id="KW-1185">Reference proteome</keyword>
<dbReference type="OrthoDB" id="3693305at2"/>
<dbReference type="Pfam" id="PF10824">
    <property type="entry name" value="T7SS_ESX_EspC"/>
    <property type="match status" value="1"/>
</dbReference>
<protein>
    <recommendedName>
        <fullName evidence="3">ESX-1 secretion-associated protein</fullName>
    </recommendedName>
</protein>
<sequence>MTTSDHYQIVPDEIRGHASNVAVVADELAAVATRMPSRLGDDALGSFAAFVTSGLQSAMAEVASATQHAASSVDEMSAGLTRTAENYHSIEIHNATSLSQEYPG</sequence>
<gene>
    <name evidence="1" type="ORF">AOZ06_18455</name>
</gene>
<dbReference type="AlphaFoldDB" id="A0A0N9HYB8"/>
<evidence type="ECO:0008006" key="3">
    <source>
        <dbReference type="Google" id="ProtNLM"/>
    </source>
</evidence>
<dbReference type="GO" id="GO:0009306">
    <property type="term" value="P:protein secretion"/>
    <property type="evidence" value="ECO:0007669"/>
    <property type="project" value="InterPro"/>
</dbReference>
<accession>A0A0N9HYB8</accession>
<dbReference type="KEGG" id="kphy:AOZ06_18455"/>
<dbReference type="STRING" id="860235.AOZ06_18455"/>
<proteinExistence type="predicted"/>
<dbReference type="EMBL" id="CP012752">
    <property type="protein sequence ID" value="ALG08635.1"/>
    <property type="molecule type" value="Genomic_DNA"/>
</dbReference>
<dbReference type="RefSeq" id="WP_054290542.1">
    <property type="nucleotide sequence ID" value="NZ_CP012752.1"/>
</dbReference>
<organism evidence="1 2">
    <name type="scientific">Kibdelosporangium phytohabitans</name>
    <dbReference type="NCBI Taxonomy" id="860235"/>
    <lineage>
        <taxon>Bacteria</taxon>
        <taxon>Bacillati</taxon>
        <taxon>Actinomycetota</taxon>
        <taxon>Actinomycetes</taxon>
        <taxon>Pseudonocardiales</taxon>
        <taxon>Pseudonocardiaceae</taxon>
        <taxon>Kibdelosporangium</taxon>
    </lineage>
</organism>
<evidence type="ECO:0000313" key="2">
    <source>
        <dbReference type="Proteomes" id="UP000063699"/>
    </source>
</evidence>
<evidence type="ECO:0000313" key="1">
    <source>
        <dbReference type="EMBL" id="ALG08635.1"/>
    </source>
</evidence>
<dbReference type="InterPro" id="IPR022536">
    <property type="entry name" value="EspC"/>
</dbReference>
<name>A0A0N9HYB8_9PSEU</name>
<dbReference type="Proteomes" id="UP000063699">
    <property type="component" value="Chromosome"/>
</dbReference>
<dbReference type="Gene3D" id="1.10.287.1060">
    <property type="entry name" value="ESAT-6-like"/>
    <property type="match status" value="1"/>
</dbReference>
<reference evidence="1 2" key="1">
    <citation type="submission" date="2015-07" db="EMBL/GenBank/DDBJ databases">
        <title>Genome sequencing of Kibdelosporangium phytohabitans.</title>
        <authorList>
            <person name="Qin S."/>
            <person name="Xing K."/>
        </authorList>
    </citation>
    <scope>NUCLEOTIDE SEQUENCE [LARGE SCALE GENOMIC DNA]</scope>
    <source>
        <strain evidence="1 2">KLBMP1111</strain>
    </source>
</reference>